<dbReference type="PANTHER" id="PTHR15924">
    <property type="entry name" value="CLE"/>
    <property type="match status" value="1"/>
</dbReference>
<dbReference type="EMBL" id="GDAI01000946">
    <property type="protein sequence ID" value="JAI16657.1"/>
    <property type="molecule type" value="mRNA"/>
</dbReference>
<reference evidence="1" key="1">
    <citation type="journal article" date="2015" name="Insect Biochem. Mol. Biol.">
        <title>An insight into the sialome of the horse fly, Tabanus bromius.</title>
        <authorList>
            <person name="Ribeiro J.M."/>
            <person name="Kazimirova M."/>
            <person name="Takac P."/>
            <person name="Andersen J.F."/>
            <person name="Francischetti I.M."/>
        </authorList>
    </citation>
    <scope>NUCLEOTIDE SEQUENCE</scope>
</reference>
<organism evidence="1">
    <name type="scientific">Tabanus bromius</name>
    <name type="common">Band-eyed brown horse fly</name>
    <dbReference type="NCBI Taxonomy" id="304241"/>
    <lineage>
        <taxon>Eukaryota</taxon>
        <taxon>Metazoa</taxon>
        <taxon>Ecdysozoa</taxon>
        <taxon>Arthropoda</taxon>
        <taxon>Hexapoda</taxon>
        <taxon>Insecta</taxon>
        <taxon>Pterygota</taxon>
        <taxon>Neoptera</taxon>
        <taxon>Endopterygota</taxon>
        <taxon>Diptera</taxon>
        <taxon>Brachycera</taxon>
        <taxon>Tabanomorpha</taxon>
        <taxon>Tabanoidea</taxon>
        <taxon>Tabanidae</taxon>
        <taxon>Tabanus</taxon>
    </lineage>
</organism>
<proteinExistence type="evidence at transcript level"/>
<dbReference type="InterPro" id="IPR019265">
    <property type="entry name" value="RTRAF"/>
</dbReference>
<name>A0A0K8TQL6_TABBR</name>
<dbReference type="Pfam" id="PF10036">
    <property type="entry name" value="RLL"/>
    <property type="match status" value="1"/>
</dbReference>
<accession>A0A0K8TQL6</accession>
<protein>
    <submittedName>
        <fullName evidence="1">Putative carnitine deficiency associated protein</fullName>
    </submittedName>
</protein>
<dbReference type="AlphaFoldDB" id="A0A0K8TQL6"/>
<evidence type="ECO:0000313" key="1">
    <source>
        <dbReference type="EMBL" id="JAI16657.1"/>
    </source>
</evidence>
<sequence>MLRVKLSALEHPTPDITIDCSDRKAFASIVLWLEDQKIRHYTIEDRAGLRKVEKGQEWEKAYKKYKVDIGMPKLTNKNEELTWLLGYAVRLEYLDAVDAYKFINSAQLQQKQSRAVEPSVKAENAFDNMDFHHKGFVDGVKNLATKLGIPHHPDHLVQLEAINRIIVERLTPAAAKTPIVDGKPFPFEKGDDVIIDDKQLDYAARILRLLQIQDLRQLQTVINETIVSVQELTADPKTDTKLGKVGY</sequence>